<accession>A0A9N9Z7N4</accession>
<comment type="caution">
    <text evidence="2">The sequence shown here is derived from an EMBL/GenBank/DDBJ whole genome shotgun (WGS) entry which is preliminary data.</text>
</comment>
<dbReference type="AlphaFoldDB" id="A0A9N9Z7N4"/>
<organism evidence="2 3">
    <name type="scientific">Clonostachys solani</name>
    <dbReference type="NCBI Taxonomy" id="160281"/>
    <lineage>
        <taxon>Eukaryota</taxon>
        <taxon>Fungi</taxon>
        <taxon>Dikarya</taxon>
        <taxon>Ascomycota</taxon>
        <taxon>Pezizomycotina</taxon>
        <taxon>Sordariomycetes</taxon>
        <taxon>Hypocreomycetidae</taxon>
        <taxon>Hypocreales</taxon>
        <taxon>Bionectriaceae</taxon>
        <taxon>Clonostachys</taxon>
    </lineage>
</organism>
<name>A0A9N9Z7N4_9HYPO</name>
<proteinExistence type="predicted"/>
<protein>
    <submittedName>
        <fullName evidence="2">Uncharacterized protein</fullName>
    </submittedName>
</protein>
<dbReference type="EMBL" id="CABFOC020000035">
    <property type="protein sequence ID" value="CAH0050569.1"/>
    <property type="molecule type" value="Genomic_DNA"/>
</dbReference>
<keyword evidence="3" id="KW-1185">Reference proteome</keyword>
<feature type="compositionally biased region" description="Acidic residues" evidence="1">
    <location>
        <begin position="36"/>
        <end position="54"/>
    </location>
</feature>
<evidence type="ECO:0000313" key="2">
    <source>
        <dbReference type="EMBL" id="CAH0050569.1"/>
    </source>
</evidence>
<dbReference type="Proteomes" id="UP000775872">
    <property type="component" value="Unassembled WGS sequence"/>
</dbReference>
<feature type="region of interest" description="Disordered" evidence="1">
    <location>
        <begin position="33"/>
        <end position="67"/>
    </location>
</feature>
<gene>
    <name evidence="2" type="ORF">CSOL1703_00002542</name>
</gene>
<reference evidence="2" key="1">
    <citation type="submission" date="2021-10" db="EMBL/GenBank/DDBJ databases">
        <authorList>
            <person name="Piombo E."/>
        </authorList>
    </citation>
    <scope>NUCLEOTIDE SEQUENCE</scope>
</reference>
<sequence>MQQIEITIYDKIRNPLGAAGPEDFEVTIEIIQAQSQEDDLSSEHTEPEEDDSASDQEGPRRNCDKGNCLPNALLQPFIG</sequence>
<evidence type="ECO:0000313" key="3">
    <source>
        <dbReference type="Proteomes" id="UP000775872"/>
    </source>
</evidence>
<evidence type="ECO:0000256" key="1">
    <source>
        <dbReference type="SAM" id="MobiDB-lite"/>
    </source>
</evidence>